<dbReference type="InterPro" id="IPR015883">
    <property type="entry name" value="Glyco_hydro_20_cat"/>
</dbReference>
<feature type="active site" description="Proton donor" evidence="6">
    <location>
        <position position="360"/>
    </location>
</feature>
<evidence type="ECO:0000256" key="7">
    <source>
        <dbReference type="SAM" id="SignalP"/>
    </source>
</evidence>
<dbReference type="InterPro" id="IPR015882">
    <property type="entry name" value="HEX_bac_N"/>
</dbReference>
<keyword evidence="7" id="KW-0732">Signal</keyword>
<dbReference type="PRINTS" id="PR00738">
    <property type="entry name" value="GLHYDRLASE20"/>
</dbReference>
<dbReference type="InterPro" id="IPR025705">
    <property type="entry name" value="Beta_hexosaminidase_sua/sub"/>
</dbReference>
<evidence type="ECO:0000256" key="3">
    <source>
        <dbReference type="ARBA" id="ARBA00012663"/>
    </source>
</evidence>
<dbReference type="PANTHER" id="PTHR22600">
    <property type="entry name" value="BETA-HEXOSAMINIDASE"/>
    <property type="match status" value="1"/>
</dbReference>
<evidence type="ECO:0000256" key="1">
    <source>
        <dbReference type="ARBA" id="ARBA00001231"/>
    </source>
</evidence>
<dbReference type="EC" id="3.2.1.52" evidence="3"/>
<evidence type="ECO:0000313" key="11">
    <source>
        <dbReference type="Proteomes" id="UP000886812"/>
    </source>
</evidence>
<feature type="domain" description="Glycoside hydrolase family 20 catalytic" evidence="8">
    <location>
        <begin position="177"/>
        <end position="536"/>
    </location>
</feature>
<protein>
    <recommendedName>
        <fullName evidence="3">beta-N-acetylhexosaminidase</fullName>
        <ecNumber evidence="3">3.2.1.52</ecNumber>
    </recommendedName>
</protein>
<keyword evidence="4" id="KW-0378">Hydrolase</keyword>
<evidence type="ECO:0000256" key="5">
    <source>
        <dbReference type="ARBA" id="ARBA00023295"/>
    </source>
</evidence>
<evidence type="ECO:0000256" key="4">
    <source>
        <dbReference type="ARBA" id="ARBA00022801"/>
    </source>
</evidence>
<reference evidence="10" key="2">
    <citation type="journal article" date="2021" name="PeerJ">
        <title>Extensive microbial diversity within the chicken gut microbiome revealed by metagenomics and culture.</title>
        <authorList>
            <person name="Gilroy R."/>
            <person name="Ravi A."/>
            <person name="Getino M."/>
            <person name="Pursley I."/>
            <person name="Horton D.L."/>
            <person name="Alikhan N.F."/>
            <person name="Baker D."/>
            <person name="Gharbi K."/>
            <person name="Hall N."/>
            <person name="Watson M."/>
            <person name="Adriaenssens E.M."/>
            <person name="Foster-Nyarko E."/>
            <person name="Jarju S."/>
            <person name="Secka A."/>
            <person name="Antonio M."/>
            <person name="Oren A."/>
            <person name="Chaudhuri R.R."/>
            <person name="La Ragione R."/>
            <person name="Hildebrand F."/>
            <person name="Pallen M.J."/>
        </authorList>
    </citation>
    <scope>NUCLEOTIDE SEQUENCE</scope>
    <source>
        <strain evidence="10">10669</strain>
    </source>
</reference>
<dbReference type="Proteomes" id="UP000886812">
    <property type="component" value="Unassembled WGS sequence"/>
</dbReference>
<evidence type="ECO:0000256" key="6">
    <source>
        <dbReference type="PIRSR" id="PIRSR625705-1"/>
    </source>
</evidence>
<dbReference type="GO" id="GO:0004563">
    <property type="term" value="F:beta-N-acetylhexosaminidase activity"/>
    <property type="evidence" value="ECO:0007669"/>
    <property type="project" value="UniProtKB-EC"/>
</dbReference>
<proteinExistence type="inferred from homology"/>
<dbReference type="GO" id="GO:0030203">
    <property type="term" value="P:glycosaminoglycan metabolic process"/>
    <property type="evidence" value="ECO:0007669"/>
    <property type="project" value="TreeGrafter"/>
</dbReference>
<dbReference type="PANTHER" id="PTHR22600:SF57">
    <property type="entry name" value="BETA-N-ACETYLHEXOSAMINIDASE"/>
    <property type="match status" value="1"/>
</dbReference>
<evidence type="ECO:0000259" key="8">
    <source>
        <dbReference type="Pfam" id="PF00728"/>
    </source>
</evidence>
<dbReference type="GO" id="GO:0005975">
    <property type="term" value="P:carbohydrate metabolic process"/>
    <property type="evidence" value="ECO:0007669"/>
    <property type="project" value="InterPro"/>
</dbReference>
<dbReference type="Pfam" id="PF02838">
    <property type="entry name" value="Glyco_hydro_20b"/>
    <property type="match status" value="1"/>
</dbReference>
<dbReference type="InterPro" id="IPR017853">
    <property type="entry name" value="GH"/>
</dbReference>
<feature type="chain" id="PRO_5039719614" description="beta-N-acetylhexosaminidase" evidence="7">
    <location>
        <begin position="32"/>
        <end position="593"/>
    </location>
</feature>
<dbReference type="CDD" id="cd06563">
    <property type="entry name" value="GH20_chitobiase-like"/>
    <property type="match status" value="1"/>
</dbReference>
<dbReference type="Pfam" id="PF00728">
    <property type="entry name" value="Glyco_hydro_20"/>
    <property type="match status" value="1"/>
</dbReference>
<dbReference type="GO" id="GO:0016020">
    <property type="term" value="C:membrane"/>
    <property type="evidence" value="ECO:0007669"/>
    <property type="project" value="TreeGrafter"/>
</dbReference>
<dbReference type="SUPFAM" id="SSF51445">
    <property type="entry name" value="(Trans)glycosidases"/>
    <property type="match status" value="1"/>
</dbReference>
<evidence type="ECO:0000256" key="2">
    <source>
        <dbReference type="ARBA" id="ARBA00006285"/>
    </source>
</evidence>
<accession>A0A9D1NK22</accession>
<feature type="domain" description="Beta-hexosaminidase bacterial type N-terminal" evidence="9">
    <location>
        <begin position="41"/>
        <end position="173"/>
    </location>
</feature>
<comment type="similarity">
    <text evidence="2">Belongs to the glycosyl hydrolase 20 family.</text>
</comment>
<organism evidence="10 11">
    <name type="scientific">Candidatus Spyradosoma merdigallinarum</name>
    <dbReference type="NCBI Taxonomy" id="2840950"/>
    <lineage>
        <taxon>Bacteria</taxon>
        <taxon>Pseudomonadati</taxon>
        <taxon>Verrucomicrobiota</taxon>
        <taxon>Opitutia</taxon>
        <taxon>Opitutia incertae sedis</taxon>
        <taxon>Candidatus Spyradosoma</taxon>
    </lineage>
</organism>
<gene>
    <name evidence="10" type="ORF">IAC75_02240</name>
</gene>
<dbReference type="SUPFAM" id="SSF55545">
    <property type="entry name" value="beta-N-acetylhexosaminidase-like domain"/>
    <property type="match status" value="1"/>
</dbReference>
<dbReference type="AlphaFoldDB" id="A0A9D1NK22"/>
<comment type="catalytic activity">
    <reaction evidence="1">
        <text>Hydrolysis of terminal non-reducing N-acetyl-D-hexosamine residues in N-acetyl-beta-D-hexosaminides.</text>
        <dbReference type="EC" id="3.2.1.52"/>
    </reaction>
</comment>
<feature type="signal peptide" evidence="7">
    <location>
        <begin position="1"/>
        <end position="31"/>
    </location>
</feature>
<evidence type="ECO:0000259" key="9">
    <source>
        <dbReference type="Pfam" id="PF02838"/>
    </source>
</evidence>
<evidence type="ECO:0000313" key="10">
    <source>
        <dbReference type="EMBL" id="HIV03952.1"/>
    </source>
</evidence>
<sequence>MPIFPFRFRAVLRNFFAAALLVCLFAGTLCARKDDAGTAEHAIIPKPSSYVAKRGKFTFYPETLIVCPAKSARPVARWFAKEIARATGMKLKVAEKGTGKTTLRLELKRTAKTGDEGYALDASSSRLSIVAKTPAGLFYGLQTVRQMMPPEIYSRVPVKEKISWSLPCAKIADEPRFAWRGANVDCGRHFFSKEDIMRFIDTIAWHKMNRFHWHLTEDQGWRIEIKKYPRLTEVGAWRSNLLVRENPAFVPEDSPHWNRDGLYGGFYSQKDIREIVKYARERFVTIVPEIEIPGHSTAALLAYPEFSCDGRPPASIPLGGGVFGKVYCPGKEKTFTFLTDILTEVTELFPGEYVHIGGDECPKGAWEKCPDCQRRIREENLKAADGHTAEERLQSYTLARIQKFLEKRGKKVIGWDEIVEGGIPDGCTVMHWREYADPKIAPRAGHDLIVATRPSCYYNWAYSPDDKPFVLSQGRVMPMRQAWNFDPIPRGLSEKEQKRVIGAQACYWGEKTPNAKVLEFHCFPRMCAMSENTWSDRKDRNYEEFLQRVSVQQKRYVCAGVNARPSAEGPLPQGYKVWEKYELPAAVRRRVKK</sequence>
<dbReference type="Gene3D" id="3.20.20.80">
    <property type="entry name" value="Glycosidases"/>
    <property type="match status" value="1"/>
</dbReference>
<dbReference type="EMBL" id="DVOG01000060">
    <property type="protein sequence ID" value="HIV03952.1"/>
    <property type="molecule type" value="Genomic_DNA"/>
</dbReference>
<reference evidence="10" key="1">
    <citation type="submission" date="2020-10" db="EMBL/GenBank/DDBJ databases">
        <authorList>
            <person name="Gilroy R."/>
        </authorList>
    </citation>
    <scope>NUCLEOTIDE SEQUENCE</scope>
    <source>
        <strain evidence="10">10669</strain>
    </source>
</reference>
<dbReference type="InterPro" id="IPR029018">
    <property type="entry name" value="Hex-like_dom2"/>
</dbReference>
<dbReference type="Gene3D" id="3.30.379.10">
    <property type="entry name" value="Chitobiase/beta-hexosaminidase domain 2-like"/>
    <property type="match status" value="1"/>
</dbReference>
<name>A0A9D1NK22_9BACT</name>
<keyword evidence="5" id="KW-0326">Glycosidase</keyword>
<comment type="caution">
    <text evidence="10">The sequence shown here is derived from an EMBL/GenBank/DDBJ whole genome shotgun (WGS) entry which is preliminary data.</text>
</comment>